<accession>A0ABN1NGU0</accession>
<proteinExistence type="predicted"/>
<name>A0ABN1NGU0_9PSEU</name>
<feature type="region of interest" description="Disordered" evidence="1">
    <location>
        <begin position="109"/>
        <end position="132"/>
    </location>
</feature>
<dbReference type="Proteomes" id="UP001499967">
    <property type="component" value="Unassembled WGS sequence"/>
</dbReference>
<comment type="caution">
    <text evidence="2">The sequence shown here is derived from an EMBL/GenBank/DDBJ whole genome shotgun (WGS) entry which is preliminary data.</text>
</comment>
<evidence type="ECO:0000256" key="1">
    <source>
        <dbReference type="SAM" id="MobiDB-lite"/>
    </source>
</evidence>
<gene>
    <name evidence="2" type="ORF">GCM10009559_75630</name>
</gene>
<sequence length="132" mass="14513">MKAAKRSPLPPLVAQSVLCPICVEEVGYDGGSFRCETCHGGWASDRYDEEGVADPATEQCPAEVAPHEDGRYPSLVGKRYRCVRDAGHPADWPERHIGVRSDGGVDCSGDPFEWRDGEYPRWQHSEEPAADA</sequence>
<reference evidence="2 3" key="1">
    <citation type="journal article" date="2019" name="Int. J. Syst. Evol. Microbiol.">
        <title>The Global Catalogue of Microorganisms (GCM) 10K type strain sequencing project: providing services to taxonomists for standard genome sequencing and annotation.</title>
        <authorList>
            <consortium name="The Broad Institute Genomics Platform"/>
            <consortium name="The Broad Institute Genome Sequencing Center for Infectious Disease"/>
            <person name="Wu L."/>
            <person name="Ma J."/>
        </authorList>
    </citation>
    <scope>NUCLEOTIDE SEQUENCE [LARGE SCALE GENOMIC DNA]</scope>
    <source>
        <strain evidence="2 3">JCM 11117</strain>
    </source>
</reference>
<protein>
    <submittedName>
        <fullName evidence="2">Uncharacterized protein</fullName>
    </submittedName>
</protein>
<keyword evidence="3" id="KW-1185">Reference proteome</keyword>
<feature type="compositionally biased region" description="Basic and acidic residues" evidence="1">
    <location>
        <begin position="112"/>
        <end position="132"/>
    </location>
</feature>
<organism evidence="2 3">
    <name type="scientific">Pseudonocardia zijingensis</name>
    <dbReference type="NCBI Taxonomy" id="153376"/>
    <lineage>
        <taxon>Bacteria</taxon>
        <taxon>Bacillati</taxon>
        <taxon>Actinomycetota</taxon>
        <taxon>Actinomycetes</taxon>
        <taxon>Pseudonocardiales</taxon>
        <taxon>Pseudonocardiaceae</taxon>
        <taxon>Pseudonocardia</taxon>
    </lineage>
</organism>
<dbReference type="EMBL" id="BAAAHP010000306">
    <property type="protein sequence ID" value="GAA0907077.1"/>
    <property type="molecule type" value="Genomic_DNA"/>
</dbReference>
<evidence type="ECO:0000313" key="2">
    <source>
        <dbReference type="EMBL" id="GAA0907077.1"/>
    </source>
</evidence>
<evidence type="ECO:0000313" key="3">
    <source>
        <dbReference type="Proteomes" id="UP001499967"/>
    </source>
</evidence>